<dbReference type="AlphaFoldDB" id="A0A5B1CPW1"/>
<reference evidence="2 3" key="1">
    <citation type="submission" date="2019-08" db="EMBL/GenBank/DDBJ databases">
        <title>Deep-cultivation of Planctomycetes and their phenomic and genomic characterization uncovers novel biology.</title>
        <authorList>
            <person name="Wiegand S."/>
            <person name="Jogler M."/>
            <person name="Boedeker C."/>
            <person name="Pinto D."/>
            <person name="Vollmers J."/>
            <person name="Rivas-Marin E."/>
            <person name="Kohn T."/>
            <person name="Peeters S.H."/>
            <person name="Heuer A."/>
            <person name="Rast P."/>
            <person name="Oberbeckmann S."/>
            <person name="Bunk B."/>
            <person name="Jeske O."/>
            <person name="Meyerdierks A."/>
            <person name="Storesund J.E."/>
            <person name="Kallscheuer N."/>
            <person name="Luecker S."/>
            <person name="Lage O.M."/>
            <person name="Pohl T."/>
            <person name="Merkel B.J."/>
            <person name="Hornburger P."/>
            <person name="Mueller R.-W."/>
            <person name="Bruemmer F."/>
            <person name="Labrenz M."/>
            <person name="Spormann A.M."/>
            <person name="Op Den Camp H."/>
            <person name="Overmann J."/>
            <person name="Amann R."/>
            <person name="Jetten M.S.M."/>
            <person name="Mascher T."/>
            <person name="Medema M.H."/>
            <person name="Devos D.P."/>
            <person name="Kaster A.-K."/>
            <person name="Ovreas L."/>
            <person name="Rohde M."/>
            <person name="Galperin M.Y."/>
            <person name="Jogler C."/>
        </authorList>
    </citation>
    <scope>NUCLEOTIDE SEQUENCE [LARGE SCALE GENOMIC DNA]</scope>
    <source>
        <strain evidence="2 3">LF1</strain>
    </source>
</reference>
<name>A0A5B1CPW1_9BACT</name>
<proteinExistence type="predicted"/>
<keyword evidence="3" id="KW-1185">Reference proteome</keyword>
<comment type="caution">
    <text evidence="2">The sequence shown here is derived from an EMBL/GenBank/DDBJ whole genome shotgun (WGS) entry which is preliminary data.</text>
</comment>
<feature type="compositionally biased region" description="Acidic residues" evidence="1">
    <location>
        <begin position="310"/>
        <end position="319"/>
    </location>
</feature>
<sequence>MKMLPVAIVGLIVSLLFQSGAEAQFRHGRFGGVNINVPLGGFGYRGFGPGYYGYRGGGFGFGNPGFGYSSFRYSGFGYGGLGYGGLGYGNFGYRGFGHPGFAPHVGIPVYPVYNYRVPIRRVPTYRVPIYSARVHALDRFVEPPGSYVYPQTSNYRSARPVVPGTDAVVPGTDFSNLVPSDLRADEDSLLQSAGLLRQSLARRSNDADIWLDYLNPDLIIDTIQSGGDGSDLQDLLRNYDGLSGNSDLSDLWIVPGFRRTHQGLRAYVDDAANRVKTRKPPQLDADPVPAPVADPQMDAKPESRLHSLPDLDEELPSPI</sequence>
<feature type="region of interest" description="Disordered" evidence="1">
    <location>
        <begin position="272"/>
        <end position="319"/>
    </location>
</feature>
<evidence type="ECO:0000256" key="1">
    <source>
        <dbReference type="SAM" id="MobiDB-lite"/>
    </source>
</evidence>
<feature type="compositionally biased region" description="Basic and acidic residues" evidence="1">
    <location>
        <begin position="297"/>
        <end position="309"/>
    </location>
</feature>
<evidence type="ECO:0000313" key="2">
    <source>
        <dbReference type="EMBL" id="KAA1261413.1"/>
    </source>
</evidence>
<dbReference type="Proteomes" id="UP000322699">
    <property type="component" value="Unassembled WGS sequence"/>
</dbReference>
<evidence type="ECO:0000313" key="3">
    <source>
        <dbReference type="Proteomes" id="UP000322699"/>
    </source>
</evidence>
<dbReference type="EMBL" id="VRLW01000001">
    <property type="protein sequence ID" value="KAA1261413.1"/>
    <property type="molecule type" value="Genomic_DNA"/>
</dbReference>
<gene>
    <name evidence="2" type="ORF">LF1_39600</name>
</gene>
<accession>A0A5B1CPW1</accession>
<protein>
    <submittedName>
        <fullName evidence="2">Uncharacterized protein</fullName>
    </submittedName>
</protein>
<organism evidence="2 3">
    <name type="scientific">Rubripirellula obstinata</name>
    <dbReference type="NCBI Taxonomy" id="406547"/>
    <lineage>
        <taxon>Bacteria</taxon>
        <taxon>Pseudomonadati</taxon>
        <taxon>Planctomycetota</taxon>
        <taxon>Planctomycetia</taxon>
        <taxon>Pirellulales</taxon>
        <taxon>Pirellulaceae</taxon>
        <taxon>Rubripirellula</taxon>
    </lineage>
</organism>
<feature type="compositionally biased region" description="Low complexity" evidence="1">
    <location>
        <begin position="280"/>
        <end position="296"/>
    </location>
</feature>
<dbReference type="RefSeq" id="WP_200836788.1">
    <property type="nucleotide sequence ID" value="NZ_LWSK01000001.1"/>
</dbReference>